<name>A0ABV9S4P3_9PSEU</name>
<evidence type="ECO:0000259" key="2">
    <source>
        <dbReference type="Pfam" id="PF20695"/>
    </source>
</evidence>
<proteinExistence type="predicted"/>
<dbReference type="InterPro" id="IPR048304">
    <property type="entry name" value="UbiD_Rift_dom"/>
</dbReference>
<evidence type="ECO:0000313" key="4">
    <source>
        <dbReference type="EMBL" id="MFC4855446.1"/>
    </source>
</evidence>
<dbReference type="GO" id="GO:0016829">
    <property type="term" value="F:lyase activity"/>
    <property type="evidence" value="ECO:0007669"/>
    <property type="project" value="UniProtKB-KW"/>
</dbReference>
<dbReference type="InterPro" id="IPR002830">
    <property type="entry name" value="UbiD"/>
</dbReference>
<accession>A0ABV9S4P3</accession>
<protein>
    <submittedName>
        <fullName evidence="4">UbiD family decarboxylase</fullName>
        <ecNumber evidence="4">4.1.1.-</ecNumber>
    </submittedName>
</protein>
<feature type="domain" description="3-octaprenyl-4-hydroxybenzoate carboxy-lyase-like C-terminal" evidence="3">
    <location>
        <begin position="314"/>
        <end position="442"/>
    </location>
</feature>
<dbReference type="EMBL" id="JBHSIS010000007">
    <property type="protein sequence ID" value="MFC4855446.1"/>
    <property type="molecule type" value="Genomic_DNA"/>
</dbReference>
<dbReference type="RefSeq" id="WP_378057392.1">
    <property type="nucleotide sequence ID" value="NZ_JBHSIS010000007.1"/>
</dbReference>
<dbReference type="PANTHER" id="PTHR30108:SF17">
    <property type="entry name" value="FERULIC ACID DECARBOXYLASE 1"/>
    <property type="match status" value="1"/>
</dbReference>
<comment type="caution">
    <text evidence="4">The sequence shown here is derived from an EMBL/GenBank/DDBJ whole genome shotgun (WGS) entry which is preliminary data.</text>
</comment>
<dbReference type="InterPro" id="IPR049381">
    <property type="entry name" value="UbiD-like_C"/>
</dbReference>
<dbReference type="Gene3D" id="3.40.1670.10">
    <property type="entry name" value="UbiD C-terminal domain-like"/>
    <property type="match status" value="1"/>
</dbReference>
<evidence type="ECO:0000259" key="3">
    <source>
        <dbReference type="Pfam" id="PF20696"/>
    </source>
</evidence>
<dbReference type="SUPFAM" id="SSF143968">
    <property type="entry name" value="UbiD C-terminal domain-like"/>
    <property type="match status" value="1"/>
</dbReference>
<feature type="domain" description="3-octaprenyl-4-hydroxybenzoate carboxy-lyase-like Rift-related" evidence="1">
    <location>
        <begin position="111"/>
        <end position="308"/>
    </location>
</feature>
<dbReference type="Pfam" id="PF20695">
    <property type="entry name" value="UbiD_N"/>
    <property type="match status" value="1"/>
</dbReference>
<dbReference type="EC" id="4.1.1.-" evidence="4"/>
<dbReference type="InterPro" id="IPR049383">
    <property type="entry name" value="UbiD-like_N"/>
</dbReference>
<dbReference type="Pfam" id="PF20696">
    <property type="entry name" value="UbiD_C"/>
    <property type="match status" value="1"/>
</dbReference>
<dbReference type="SUPFAM" id="SSF50475">
    <property type="entry name" value="FMN-binding split barrel"/>
    <property type="match status" value="1"/>
</dbReference>
<reference evidence="5" key="1">
    <citation type="journal article" date="2019" name="Int. J. Syst. Evol. Microbiol.">
        <title>The Global Catalogue of Microorganisms (GCM) 10K type strain sequencing project: providing services to taxonomists for standard genome sequencing and annotation.</title>
        <authorList>
            <consortium name="The Broad Institute Genomics Platform"/>
            <consortium name="The Broad Institute Genome Sequencing Center for Infectious Disease"/>
            <person name="Wu L."/>
            <person name="Ma J."/>
        </authorList>
    </citation>
    <scope>NUCLEOTIDE SEQUENCE [LARGE SCALE GENOMIC DNA]</scope>
    <source>
        <strain evidence="5">ZS-22-S1</strain>
    </source>
</reference>
<evidence type="ECO:0000313" key="5">
    <source>
        <dbReference type="Proteomes" id="UP001595859"/>
    </source>
</evidence>
<organism evidence="4 5">
    <name type="scientific">Actinophytocola glycyrrhizae</name>
    <dbReference type="NCBI Taxonomy" id="2044873"/>
    <lineage>
        <taxon>Bacteria</taxon>
        <taxon>Bacillati</taxon>
        <taxon>Actinomycetota</taxon>
        <taxon>Actinomycetes</taxon>
        <taxon>Pseudonocardiales</taxon>
        <taxon>Pseudonocardiaceae</taxon>
    </lineage>
</organism>
<sequence length="475" mass="50993">MTDLRSWLAKVESFGELRHVRGAHWDTELGAIAELSYRTPEPKALLFEDIDGYASGRVLTGSTGSPRRLGHTLNLGDDLDDAAVVAALRGKPSVWAATARDHPTETVTGSPLLDNVVDGRDVNLLDLPVPRWHAEDGGRFIGTGCLVITCDPETGDVNGGCYRMEVVEDGRSATVAAVPGKHGAQHIRRWFDRGEKAPVVVSFGHHPVLLVTGGTEVPTGISELEYAGAILGERLPVLTGEHTGLPIPAGSEVAIEGWLSPEHLADEGPFGEWTGYYSGKRRPAPALEIAKLYHRDDPILLGAPPGKPPHDYSYMRTVMKSAMIEDALTAAGVPGIRGAWAHEAGGGRLFVAVSVETRYAGHSKQVGHLTAQLPAAAYMNRFVVVVDDDIDVANLDEVVWAMSTRCDPVRDIDIVGGTWGSKLDPMLVDGAPPYNSRAVVDATRPYERRTTFPKVSTGDPAYLAAVLAKWSDAIT</sequence>
<dbReference type="PANTHER" id="PTHR30108">
    <property type="entry name" value="3-OCTAPRENYL-4-HYDROXYBENZOATE CARBOXY-LYASE-RELATED"/>
    <property type="match status" value="1"/>
</dbReference>
<feature type="domain" description="3-octaprenyl-4-hydroxybenzoate carboxy-lyase-like N-terminal" evidence="2">
    <location>
        <begin position="9"/>
        <end position="78"/>
    </location>
</feature>
<dbReference type="NCBIfam" id="TIGR00148">
    <property type="entry name" value="UbiD family decarboxylase"/>
    <property type="match status" value="1"/>
</dbReference>
<evidence type="ECO:0000259" key="1">
    <source>
        <dbReference type="Pfam" id="PF01977"/>
    </source>
</evidence>
<dbReference type="Pfam" id="PF01977">
    <property type="entry name" value="UbiD"/>
    <property type="match status" value="1"/>
</dbReference>
<gene>
    <name evidence="4" type="ORF">ACFPCV_18195</name>
</gene>
<keyword evidence="5" id="KW-1185">Reference proteome</keyword>
<keyword evidence="4" id="KW-0456">Lyase</keyword>
<dbReference type="Proteomes" id="UP001595859">
    <property type="component" value="Unassembled WGS sequence"/>
</dbReference>